<keyword evidence="1" id="KW-0732">Signal</keyword>
<dbReference type="Proteomes" id="UP000822688">
    <property type="component" value="Chromosome 7"/>
</dbReference>
<organism evidence="2 3">
    <name type="scientific">Ceratodon purpureus</name>
    <name type="common">Fire moss</name>
    <name type="synonym">Dicranum purpureum</name>
    <dbReference type="NCBI Taxonomy" id="3225"/>
    <lineage>
        <taxon>Eukaryota</taxon>
        <taxon>Viridiplantae</taxon>
        <taxon>Streptophyta</taxon>
        <taxon>Embryophyta</taxon>
        <taxon>Bryophyta</taxon>
        <taxon>Bryophytina</taxon>
        <taxon>Bryopsida</taxon>
        <taxon>Dicranidae</taxon>
        <taxon>Pseudoditrichales</taxon>
        <taxon>Ditrichaceae</taxon>
        <taxon>Ceratodon</taxon>
    </lineage>
</organism>
<name>A0A8T0H9A3_CERPU</name>
<evidence type="ECO:0000313" key="2">
    <source>
        <dbReference type="EMBL" id="KAG0566779.1"/>
    </source>
</evidence>
<keyword evidence="3" id="KW-1185">Reference proteome</keyword>
<dbReference type="EMBL" id="CM026428">
    <property type="protein sequence ID" value="KAG0566779.1"/>
    <property type="molecule type" value="Genomic_DNA"/>
</dbReference>
<feature type="chain" id="PRO_5035792521" evidence="1">
    <location>
        <begin position="26"/>
        <end position="79"/>
    </location>
</feature>
<feature type="signal peptide" evidence="1">
    <location>
        <begin position="1"/>
        <end position="25"/>
    </location>
</feature>
<sequence length="79" mass="8683">MLKSGLMLRVGLCMCLEALKLVVLGFNCFLDCRVLGRGMYCDTLEDLFVVTGTFEYSITFGDLGKYCITVGEDLKAVLG</sequence>
<evidence type="ECO:0000313" key="3">
    <source>
        <dbReference type="Proteomes" id="UP000822688"/>
    </source>
</evidence>
<comment type="caution">
    <text evidence="2">The sequence shown here is derived from an EMBL/GenBank/DDBJ whole genome shotgun (WGS) entry which is preliminary data.</text>
</comment>
<reference evidence="2" key="1">
    <citation type="submission" date="2020-06" db="EMBL/GenBank/DDBJ databases">
        <title>WGS assembly of Ceratodon purpureus strain R40.</title>
        <authorList>
            <person name="Carey S.B."/>
            <person name="Jenkins J."/>
            <person name="Shu S."/>
            <person name="Lovell J.T."/>
            <person name="Sreedasyam A."/>
            <person name="Maumus F."/>
            <person name="Tiley G.P."/>
            <person name="Fernandez-Pozo N."/>
            <person name="Barry K."/>
            <person name="Chen C."/>
            <person name="Wang M."/>
            <person name="Lipzen A."/>
            <person name="Daum C."/>
            <person name="Saski C.A."/>
            <person name="Payton A.C."/>
            <person name="Mcbreen J.C."/>
            <person name="Conrad R.E."/>
            <person name="Kollar L.M."/>
            <person name="Olsson S."/>
            <person name="Huttunen S."/>
            <person name="Landis J.B."/>
            <person name="Wickett N.J."/>
            <person name="Johnson M.G."/>
            <person name="Rensing S.A."/>
            <person name="Grimwood J."/>
            <person name="Schmutz J."/>
            <person name="Mcdaniel S.F."/>
        </authorList>
    </citation>
    <scope>NUCLEOTIDE SEQUENCE</scope>
    <source>
        <strain evidence="2">R40</strain>
    </source>
</reference>
<protein>
    <submittedName>
        <fullName evidence="2">Uncharacterized protein</fullName>
    </submittedName>
</protein>
<dbReference type="AlphaFoldDB" id="A0A8T0H9A3"/>
<accession>A0A8T0H9A3</accession>
<evidence type="ECO:0000256" key="1">
    <source>
        <dbReference type="SAM" id="SignalP"/>
    </source>
</evidence>
<proteinExistence type="predicted"/>
<gene>
    <name evidence="2" type="ORF">KC19_7G087000</name>
</gene>